<proteinExistence type="predicted"/>
<dbReference type="Proteomes" id="UP001196661">
    <property type="component" value="Unassembled WGS sequence"/>
</dbReference>
<accession>A0ABS5XZU7</accession>
<evidence type="ECO:0000313" key="2">
    <source>
        <dbReference type="EMBL" id="MBT9310891.1"/>
    </source>
</evidence>
<sequence length="180" mass="20952">MIDEINGASQEQQLSEEMSNGGVNRVTRQPSSYITRRIESVFHGLPTDELKQNFAVAMVMSANLGSLELARPCHPEQIYKRCRLKLDIQRSYGIILSKDDALEFLTDFCAVDISETSFKRLHTRKTYFEKFNRECLKVGKRRMLCTYAEWLYLHDHTFEPELPRYLIDLLPEDWELPTGG</sequence>
<dbReference type="RefSeq" id="WP_215616786.1">
    <property type="nucleotide sequence ID" value="NZ_JADOER010000002.1"/>
</dbReference>
<organism evidence="2 3">
    <name type="scientific">Leptothoe kymatousa TAU-MAC 1615</name>
    <dbReference type="NCBI Taxonomy" id="2364775"/>
    <lineage>
        <taxon>Bacteria</taxon>
        <taxon>Bacillati</taxon>
        <taxon>Cyanobacteriota</taxon>
        <taxon>Cyanophyceae</taxon>
        <taxon>Nodosilineales</taxon>
        <taxon>Cymatolegaceae</taxon>
        <taxon>Leptothoe</taxon>
        <taxon>Leptothoe kymatousa</taxon>
    </lineage>
</organism>
<reference evidence="2 3" key="1">
    <citation type="journal article" date="2021" name="Mar. Drugs">
        <title>Genome Reduction and Secondary Metabolism of the Marine Sponge-Associated Cyanobacterium Leptothoe.</title>
        <authorList>
            <person name="Konstantinou D."/>
            <person name="Popin R.V."/>
            <person name="Fewer D.P."/>
            <person name="Sivonen K."/>
            <person name="Gkelis S."/>
        </authorList>
    </citation>
    <scope>NUCLEOTIDE SEQUENCE [LARGE SCALE GENOMIC DNA]</scope>
    <source>
        <strain evidence="2 3">TAU-MAC 1615</strain>
    </source>
</reference>
<comment type="caution">
    <text evidence="2">The sequence shown here is derived from an EMBL/GenBank/DDBJ whole genome shotgun (WGS) entry which is preliminary data.</text>
</comment>
<keyword evidence="3" id="KW-1185">Reference proteome</keyword>
<evidence type="ECO:0000256" key="1">
    <source>
        <dbReference type="SAM" id="MobiDB-lite"/>
    </source>
</evidence>
<evidence type="ECO:0000313" key="3">
    <source>
        <dbReference type="Proteomes" id="UP001196661"/>
    </source>
</evidence>
<dbReference type="EMBL" id="JADOER010000002">
    <property type="protein sequence ID" value="MBT9310891.1"/>
    <property type="molecule type" value="Genomic_DNA"/>
</dbReference>
<protein>
    <submittedName>
        <fullName evidence="2">Uncharacterized protein</fullName>
    </submittedName>
</protein>
<name>A0ABS5XZU7_9CYAN</name>
<feature type="compositionally biased region" description="Polar residues" evidence="1">
    <location>
        <begin position="7"/>
        <end position="26"/>
    </location>
</feature>
<feature type="region of interest" description="Disordered" evidence="1">
    <location>
        <begin position="1"/>
        <end position="26"/>
    </location>
</feature>
<gene>
    <name evidence="2" type="ORF">IXB28_01620</name>
</gene>